<keyword evidence="8" id="KW-0479">Metal-binding</keyword>
<keyword evidence="15" id="KW-0539">Nucleus</keyword>
<dbReference type="GO" id="GO:0005634">
    <property type="term" value="C:nucleus"/>
    <property type="evidence" value="ECO:0007669"/>
    <property type="project" value="UniProtKB-SubCell"/>
</dbReference>
<evidence type="ECO:0000256" key="17">
    <source>
        <dbReference type="ARBA" id="ARBA00074353"/>
    </source>
</evidence>
<evidence type="ECO:0000256" key="12">
    <source>
        <dbReference type="ARBA" id="ARBA00022833"/>
    </source>
</evidence>
<comment type="catalytic activity">
    <reaction evidence="1">
        <text>S-ubiquitinyl-[E2 ubiquitin-conjugating enzyme]-L-cysteine + [acceptor protein]-L-lysine = [E2 ubiquitin-conjugating enzyme]-L-cysteine + N(6)-ubiquitinyl-[acceptor protein]-L-lysine.</text>
        <dbReference type="EC" id="2.3.2.27"/>
    </reaction>
</comment>
<dbReference type="FunFam" id="3.30.40.10:FF:000172">
    <property type="entry name" value="E3 ubiquitin-protein ligase RAD18"/>
    <property type="match status" value="1"/>
</dbReference>
<feature type="compositionally biased region" description="Polar residues" evidence="20">
    <location>
        <begin position="115"/>
        <end position="126"/>
    </location>
</feature>
<gene>
    <name evidence="23" type="ORF">INT45_009580</name>
</gene>
<dbReference type="InterPro" id="IPR013083">
    <property type="entry name" value="Znf_RING/FYVE/PHD"/>
</dbReference>
<comment type="caution">
    <text evidence="23">The sequence shown here is derived from an EMBL/GenBank/DDBJ whole genome shotgun (WGS) entry which is preliminary data.</text>
</comment>
<dbReference type="EMBL" id="JAEPRB010000050">
    <property type="protein sequence ID" value="KAG2223994.1"/>
    <property type="molecule type" value="Genomic_DNA"/>
</dbReference>
<dbReference type="InterPro" id="IPR001841">
    <property type="entry name" value="Znf_RING"/>
</dbReference>
<dbReference type="GO" id="GO:0006281">
    <property type="term" value="P:DNA repair"/>
    <property type="evidence" value="ECO:0007669"/>
    <property type="project" value="UniProtKB-KW"/>
</dbReference>
<proteinExistence type="inferred from homology"/>
<keyword evidence="14" id="KW-0234">DNA repair</keyword>
<feature type="compositionally biased region" description="Low complexity" evidence="20">
    <location>
        <begin position="100"/>
        <end position="114"/>
    </location>
</feature>
<dbReference type="InterPro" id="IPR039577">
    <property type="entry name" value="Rad18"/>
</dbReference>
<name>A0A8H7S5K1_9FUNG</name>
<evidence type="ECO:0000256" key="8">
    <source>
        <dbReference type="ARBA" id="ARBA00022723"/>
    </source>
</evidence>
<accession>A0A8H7S5K1</accession>
<sequence>MEDIHDPTDFSNSSLQRLDRELRCAICKDLYTTPMQLTTCIHSFCALCIRRRLAQERVCPACKTPADESKMIRNSSLDECVNTWRTAARQFVITLEKGQEQQQQSPQQQQQQQQSTSIPKLESPQQSSTTSSNTRRSARIGKQQQRYDNIITLDDEEDNDFQIQPNQVKSMTPKSHSALSSVDIPSTTTMTTTTHNNIDNNNKSAPITHRCLRGDSSIPEPPRSFLRQGASSSSSSSPTPISSTPISSTINRRDKRQNNNYYGKKPIKLVYDMQKEKDLKKTLRDLGLSDHGDKQQMVWRHKEYVTLYYANLDAEHPKDGRTLIKQLNEAEEGYNNVRHHTNSQQLNIEEHNRRYKNQFDELIANARKRVRSQKQQEQEQQSSFVNNDNNNNNTTTTTTSSITPTSTEK</sequence>
<dbReference type="GO" id="GO:0097505">
    <property type="term" value="C:Rad6-Rad18 complex"/>
    <property type="evidence" value="ECO:0007669"/>
    <property type="project" value="TreeGrafter"/>
</dbReference>
<evidence type="ECO:0000256" key="3">
    <source>
        <dbReference type="ARBA" id="ARBA00004906"/>
    </source>
</evidence>
<dbReference type="InterPro" id="IPR003034">
    <property type="entry name" value="SAP_dom"/>
</dbReference>
<dbReference type="Proteomes" id="UP000646827">
    <property type="component" value="Unassembled WGS sequence"/>
</dbReference>
<feature type="region of interest" description="Disordered" evidence="20">
    <location>
        <begin position="368"/>
        <end position="409"/>
    </location>
</feature>
<dbReference type="PROSITE" id="PS00518">
    <property type="entry name" value="ZF_RING_1"/>
    <property type="match status" value="1"/>
</dbReference>
<evidence type="ECO:0000256" key="5">
    <source>
        <dbReference type="ARBA" id="ARBA00012483"/>
    </source>
</evidence>
<evidence type="ECO:0000256" key="6">
    <source>
        <dbReference type="ARBA" id="ARBA00015551"/>
    </source>
</evidence>
<keyword evidence="24" id="KW-1185">Reference proteome</keyword>
<comment type="pathway">
    <text evidence="3">Protein modification; protein ubiquitination.</text>
</comment>
<comment type="subcellular location">
    <subcellularLocation>
        <location evidence="2">Nucleus</location>
    </subcellularLocation>
</comment>
<dbReference type="SMART" id="SM00184">
    <property type="entry name" value="RING"/>
    <property type="match status" value="1"/>
</dbReference>
<evidence type="ECO:0000256" key="9">
    <source>
        <dbReference type="ARBA" id="ARBA00022763"/>
    </source>
</evidence>
<dbReference type="PANTHER" id="PTHR14134">
    <property type="entry name" value="E3 UBIQUITIN-PROTEIN LIGASE RAD18"/>
    <property type="match status" value="1"/>
</dbReference>
<dbReference type="PROSITE" id="PS50800">
    <property type="entry name" value="SAP"/>
    <property type="match status" value="1"/>
</dbReference>
<dbReference type="EC" id="2.3.2.27" evidence="5"/>
<evidence type="ECO:0000256" key="10">
    <source>
        <dbReference type="ARBA" id="ARBA00022771"/>
    </source>
</evidence>
<feature type="compositionally biased region" description="Low complexity" evidence="20">
    <location>
        <begin position="187"/>
        <end position="202"/>
    </location>
</feature>
<dbReference type="GO" id="GO:0008270">
    <property type="term" value="F:zinc ion binding"/>
    <property type="evidence" value="ECO:0007669"/>
    <property type="project" value="UniProtKB-KW"/>
</dbReference>
<dbReference type="SMART" id="SM00513">
    <property type="entry name" value="SAP"/>
    <property type="match status" value="1"/>
</dbReference>
<dbReference type="OrthoDB" id="9049620at2759"/>
<evidence type="ECO:0000256" key="14">
    <source>
        <dbReference type="ARBA" id="ARBA00023204"/>
    </source>
</evidence>
<evidence type="ECO:0000313" key="24">
    <source>
        <dbReference type="Proteomes" id="UP000646827"/>
    </source>
</evidence>
<evidence type="ECO:0000256" key="7">
    <source>
        <dbReference type="ARBA" id="ARBA00022679"/>
    </source>
</evidence>
<keyword evidence="13" id="KW-0238">DNA-binding</keyword>
<dbReference type="GO" id="GO:0061630">
    <property type="term" value="F:ubiquitin protein ligase activity"/>
    <property type="evidence" value="ECO:0007669"/>
    <property type="project" value="UniProtKB-EC"/>
</dbReference>
<keyword evidence="11" id="KW-0833">Ubl conjugation pathway</keyword>
<keyword evidence="10 19" id="KW-0863">Zinc-finger</keyword>
<evidence type="ECO:0000256" key="13">
    <source>
        <dbReference type="ARBA" id="ARBA00023125"/>
    </source>
</evidence>
<evidence type="ECO:0000256" key="15">
    <source>
        <dbReference type="ARBA" id="ARBA00023242"/>
    </source>
</evidence>
<evidence type="ECO:0000256" key="4">
    <source>
        <dbReference type="ARBA" id="ARBA00009506"/>
    </source>
</evidence>
<feature type="domain" description="RING-type" evidence="21">
    <location>
        <begin position="24"/>
        <end position="63"/>
    </location>
</feature>
<feature type="compositionally biased region" description="Low complexity" evidence="20">
    <location>
        <begin position="231"/>
        <end position="250"/>
    </location>
</feature>
<evidence type="ECO:0000259" key="22">
    <source>
        <dbReference type="PROSITE" id="PS50800"/>
    </source>
</evidence>
<dbReference type="PANTHER" id="PTHR14134:SF2">
    <property type="entry name" value="E3 UBIQUITIN-PROTEIN LIGASE RAD18"/>
    <property type="match status" value="1"/>
</dbReference>
<evidence type="ECO:0000256" key="1">
    <source>
        <dbReference type="ARBA" id="ARBA00000900"/>
    </source>
</evidence>
<evidence type="ECO:0000256" key="2">
    <source>
        <dbReference type="ARBA" id="ARBA00004123"/>
    </source>
</evidence>
<dbReference type="PROSITE" id="PS50089">
    <property type="entry name" value="ZF_RING_2"/>
    <property type="match status" value="1"/>
</dbReference>
<dbReference type="GO" id="GO:0003697">
    <property type="term" value="F:single-stranded DNA binding"/>
    <property type="evidence" value="ECO:0007669"/>
    <property type="project" value="InterPro"/>
</dbReference>
<organism evidence="23 24">
    <name type="scientific">Circinella minor</name>
    <dbReference type="NCBI Taxonomy" id="1195481"/>
    <lineage>
        <taxon>Eukaryota</taxon>
        <taxon>Fungi</taxon>
        <taxon>Fungi incertae sedis</taxon>
        <taxon>Mucoromycota</taxon>
        <taxon>Mucoromycotina</taxon>
        <taxon>Mucoromycetes</taxon>
        <taxon>Mucorales</taxon>
        <taxon>Lichtheimiaceae</taxon>
        <taxon>Circinella</taxon>
    </lineage>
</organism>
<dbReference type="Gene3D" id="3.30.40.10">
    <property type="entry name" value="Zinc/RING finger domain, C3HC4 (zinc finger)"/>
    <property type="match status" value="1"/>
</dbReference>
<evidence type="ECO:0000256" key="11">
    <source>
        <dbReference type="ARBA" id="ARBA00022786"/>
    </source>
</evidence>
<keyword evidence="7" id="KW-0808">Transferase</keyword>
<dbReference type="GO" id="GO:0006513">
    <property type="term" value="P:protein monoubiquitination"/>
    <property type="evidence" value="ECO:0007669"/>
    <property type="project" value="InterPro"/>
</dbReference>
<evidence type="ECO:0000256" key="16">
    <source>
        <dbReference type="ARBA" id="ARBA00031783"/>
    </source>
</evidence>
<feature type="domain" description="SAP" evidence="22">
    <location>
        <begin position="271"/>
        <end position="305"/>
    </location>
</feature>
<dbReference type="SUPFAM" id="SSF57850">
    <property type="entry name" value="RING/U-box"/>
    <property type="match status" value="1"/>
</dbReference>
<dbReference type="AlphaFoldDB" id="A0A8H7S5K1"/>
<dbReference type="Pfam" id="PF13923">
    <property type="entry name" value="zf-C3HC4_2"/>
    <property type="match status" value="1"/>
</dbReference>
<comment type="similarity">
    <text evidence="4">Belongs to the RAD18 family.</text>
</comment>
<evidence type="ECO:0000256" key="20">
    <source>
        <dbReference type="SAM" id="MobiDB-lite"/>
    </source>
</evidence>
<evidence type="ECO:0000256" key="18">
    <source>
        <dbReference type="ARBA" id="ARBA00082369"/>
    </source>
</evidence>
<evidence type="ECO:0000256" key="19">
    <source>
        <dbReference type="PROSITE-ProRule" id="PRU00175"/>
    </source>
</evidence>
<dbReference type="InterPro" id="IPR017907">
    <property type="entry name" value="Znf_RING_CS"/>
</dbReference>
<evidence type="ECO:0000259" key="21">
    <source>
        <dbReference type="PROSITE" id="PS50089"/>
    </source>
</evidence>
<feature type="region of interest" description="Disordered" evidence="20">
    <location>
        <begin position="186"/>
        <end position="263"/>
    </location>
</feature>
<evidence type="ECO:0000313" key="23">
    <source>
        <dbReference type="EMBL" id="KAG2223994.1"/>
    </source>
</evidence>
<feature type="region of interest" description="Disordered" evidence="20">
    <location>
        <begin position="97"/>
        <end position="147"/>
    </location>
</feature>
<protein>
    <recommendedName>
        <fullName evidence="6">Postreplication repair E3 ubiquitin-protein ligase RAD18</fullName>
        <ecNumber evidence="5">2.3.2.27</ecNumber>
    </recommendedName>
    <alternativeName>
        <fullName evidence="17">Postreplication repair E3 ubiquitin-protein ligase rad18</fullName>
    </alternativeName>
    <alternativeName>
        <fullName evidence="16 18">RING-type E3 ubiquitin transferase RAD18</fullName>
    </alternativeName>
</protein>
<keyword evidence="9" id="KW-0227">DNA damage</keyword>
<dbReference type="GO" id="GO:0006301">
    <property type="term" value="P:DNA damage tolerance"/>
    <property type="evidence" value="ECO:0007669"/>
    <property type="project" value="InterPro"/>
</dbReference>
<feature type="compositionally biased region" description="Low complexity" evidence="20">
    <location>
        <begin position="373"/>
        <end position="409"/>
    </location>
</feature>
<reference evidence="23 24" key="1">
    <citation type="submission" date="2020-12" db="EMBL/GenBank/DDBJ databases">
        <title>Metabolic potential, ecology and presence of endohyphal bacteria is reflected in genomic diversity of Mucoromycotina.</title>
        <authorList>
            <person name="Muszewska A."/>
            <person name="Okrasinska A."/>
            <person name="Steczkiewicz K."/>
            <person name="Drgas O."/>
            <person name="Orlowska M."/>
            <person name="Perlinska-Lenart U."/>
            <person name="Aleksandrzak-Piekarczyk T."/>
            <person name="Szatraj K."/>
            <person name="Zielenkiewicz U."/>
            <person name="Pilsyk S."/>
            <person name="Malc E."/>
            <person name="Mieczkowski P."/>
            <person name="Kruszewska J.S."/>
            <person name="Biernat P."/>
            <person name="Pawlowska J."/>
        </authorList>
    </citation>
    <scope>NUCLEOTIDE SEQUENCE [LARGE SCALE GENOMIC DNA]</scope>
    <source>
        <strain evidence="23 24">CBS 142.35</strain>
    </source>
</reference>
<keyword evidence="12" id="KW-0862">Zinc</keyword>